<dbReference type="GeneID" id="78521054"/>
<dbReference type="AlphaFoldDB" id="A0A3S6R1K7"/>
<sequence>MDKNTYQLDRAKIYLSETQKAIEFLANNDRLLADLVIRNLQRSCSSELKSQRMNDTNYRILLEKISQIFSQGIDQTKELEQIRTACHRFILK</sequence>
<evidence type="ECO:0000313" key="2">
    <source>
        <dbReference type="Proteomes" id="UP000324497"/>
    </source>
</evidence>
<accession>A0A3S6R1K7</accession>
<name>A0A3S6R1K7_9LACO</name>
<dbReference type="Proteomes" id="UP000324497">
    <property type="component" value="Chromosome"/>
</dbReference>
<protein>
    <submittedName>
        <fullName evidence="1">Uncharacterized protein</fullName>
    </submittedName>
</protein>
<evidence type="ECO:0000313" key="1">
    <source>
        <dbReference type="EMBL" id="AUJ32465.1"/>
    </source>
</evidence>
<dbReference type="RefSeq" id="WP_057886801.1">
    <property type="nucleotide sequence ID" value="NZ_CP018180.1"/>
</dbReference>
<dbReference type="KEGG" id="lng:BSQ50_07735"/>
<reference evidence="1 2" key="1">
    <citation type="submission" date="2016-11" db="EMBL/GenBank/DDBJ databases">
        <title>Interaction between Lactobacillus species and yeast in water kefir.</title>
        <authorList>
            <person name="Behr J."/>
            <person name="Xu D."/>
            <person name="Vogel R.F."/>
        </authorList>
    </citation>
    <scope>NUCLEOTIDE SEQUENCE [LARGE SCALE GENOMIC DNA]</scope>
    <source>
        <strain evidence="1 2">TMW 1.1827</strain>
    </source>
</reference>
<dbReference type="EMBL" id="CP018180">
    <property type="protein sequence ID" value="AUJ32465.1"/>
    <property type="molecule type" value="Genomic_DNA"/>
</dbReference>
<gene>
    <name evidence="1" type="ORF">BSQ50_07735</name>
</gene>
<keyword evidence="2" id="KW-1185">Reference proteome</keyword>
<organism evidence="1 2">
    <name type="scientific">Liquorilactobacillus nagelii</name>
    <dbReference type="NCBI Taxonomy" id="82688"/>
    <lineage>
        <taxon>Bacteria</taxon>
        <taxon>Bacillati</taxon>
        <taxon>Bacillota</taxon>
        <taxon>Bacilli</taxon>
        <taxon>Lactobacillales</taxon>
        <taxon>Lactobacillaceae</taxon>
        <taxon>Liquorilactobacillus</taxon>
    </lineage>
</organism>
<proteinExistence type="predicted"/>